<dbReference type="Proteomes" id="UP001054945">
    <property type="component" value="Unassembled WGS sequence"/>
</dbReference>
<proteinExistence type="predicted"/>
<keyword evidence="2" id="KW-1185">Reference proteome</keyword>
<dbReference type="AlphaFoldDB" id="A0AAV4N382"/>
<reference evidence="1 2" key="1">
    <citation type="submission" date="2021-06" db="EMBL/GenBank/DDBJ databases">
        <title>Caerostris extrusa draft genome.</title>
        <authorList>
            <person name="Kono N."/>
            <person name="Arakawa K."/>
        </authorList>
    </citation>
    <scope>NUCLEOTIDE SEQUENCE [LARGE SCALE GENOMIC DNA]</scope>
</reference>
<protein>
    <submittedName>
        <fullName evidence="1">Uncharacterized protein</fullName>
    </submittedName>
</protein>
<sequence>MGQDTFFTFLELSITCRCGILDRRKQFKGRARYLPSLTKWACQLPAIVTYSRQKYFSFGGRGGQEAVDCRLHRYHVIGMIRVCPQRGVVGVSLFGLCLLYRAGGHEIVQIFCRLLFKSVVFGLRSVFCSLCSDVCTDLIGFAVQISFLLSLVGSSVTHGVHANPYSVRLDVLVLRKKSQLLLRFL</sequence>
<evidence type="ECO:0000313" key="2">
    <source>
        <dbReference type="Proteomes" id="UP001054945"/>
    </source>
</evidence>
<accession>A0AAV4N382</accession>
<organism evidence="1 2">
    <name type="scientific">Caerostris extrusa</name>
    <name type="common">Bark spider</name>
    <name type="synonym">Caerostris bankana</name>
    <dbReference type="NCBI Taxonomy" id="172846"/>
    <lineage>
        <taxon>Eukaryota</taxon>
        <taxon>Metazoa</taxon>
        <taxon>Ecdysozoa</taxon>
        <taxon>Arthropoda</taxon>
        <taxon>Chelicerata</taxon>
        <taxon>Arachnida</taxon>
        <taxon>Araneae</taxon>
        <taxon>Araneomorphae</taxon>
        <taxon>Entelegynae</taxon>
        <taxon>Araneoidea</taxon>
        <taxon>Araneidae</taxon>
        <taxon>Caerostris</taxon>
    </lineage>
</organism>
<dbReference type="EMBL" id="BPLR01002867">
    <property type="protein sequence ID" value="GIX78735.1"/>
    <property type="molecule type" value="Genomic_DNA"/>
</dbReference>
<gene>
    <name evidence="1" type="ORF">CEXT_311311</name>
</gene>
<name>A0AAV4N382_CAEEX</name>
<comment type="caution">
    <text evidence="1">The sequence shown here is derived from an EMBL/GenBank/DDBJ whole genome shotgun (WGS) entry which is preliminary data.</text>
</comment>
<evidence type="ECO:0000313" key="1">
    <source>
        <dbReference type="EMBL" id="GIX78735.1"/>
    </source>
</evidence>